<proteinExistence type="predicted"/>
<dbReference type="Gene3D" id="3.40.190.10">
    <property type="entry name" value="Periplasmic binding protein-like II"/>
    <property type="match status" value="2"/>
</dbReference>
<evidence type="ECO:0000256" key="3">
    <source>
        <dbReference type="ARBA" id="ARBA00022729"/>
    </source>
</evidence>
<dbReference type="InterPro" id="IPR001188">
    <property type="entry name" value="Sperm_putr-bd"/>
</dbReference>
<dbReference type="GO" id="GO:0019808">
    <property type="term" value="F:polyamine binding"/>
    <property type="evidence" value="ECO:0007669"/>
    <property type="project" value="InterPro"/>
</dbReference>
<reference evidence="5 6" key="1">
    <citation type="submission" date="2012-11" db="EMBL/GenBank/DDBJ databases">
        <title>Genome assembly of Thiorhodococcus sp. AK35.</title>
        <authorList>
            <person name="Nupur N."/>
            <person name="Khatri I."/>
            <person name="Subramanian S."/>
            <person name="Pinnaka A."/>
        </authorList>
    </citation>
    <scope>NUCLEOTIDE SEQUENCE [LARGE SCALE GENOMIC DNA]</scope>
    <source>
        <strain evidence="5 6">AK35</strain>
    </source>
</reference>
<dbReference type="GO" id="GO:0015846">
    <property type="term" value="P:polyamine transport"/>
    <property type="evidence" value="ECO:0007669"/>
    <property type="project" value="InterPro"/>
</dbReference>
<keyword evidence="6" id="KW-1185">Reference proteome</keyword>
<sequence length="389" mass="44013">MNPASIRVGLSWLKLSRGSGGALASWPELCLLGLLTMLWPASNGLAQPDQAEDRGSPDPVEEKAPPRELVFYNWTAYVDQDVVKAFERTYHARVMQRYFQSADERDETLMRNKGKGFDVLMVTAADLPPYIQHGWLQPLDKAAIPNLVHVDRRWIDGFEGADDYAAPYLWGTTGLVWRSDLIDEPLHRWRQYYAPQEAWKGHLMVLNQYRVAFGMALKTLGYSFNSTEPAEIEEAARLLRAQKPFVQNYGYFKTDANSGIVSGETWIGQTWNGDALLLMERNPAIRYRVPEEGGELMIDYLVIGAKAREPELANAFINWLHTPAHAAACAKSLRFATTNLTAKTLLPEDFLNNPVIYPPPEVLERSEVQKPLPAEIQRQMIGIWAQLIN</sequence>
<keyword evidence="2" id="KW-0813">Transport</keyword>
<keyword evidence="4" id="KW-0574">Periplasm</keyword>
<evidence type="ECO:0000256" key="2">
    <source>
        <dbReference type="ARBA" id="ARBA00022448"/>
    </source>
</evidence>
<dbReference type="RefSeq" id="WP_043751754.1">
    <property type="nucleotide sequence ID" value="NZ_AONC01000021.1"/>
</dbReference>
<dbReference type="GO" id="GO:0042597">
    <property type="term" value="C:periplasmic space"/>
    <property type="evidence" value="ECO:0007669"/>
    <property type="project" value="UniProtKB-SubCell"/>
</dbReference>
<evidence type="ECO:0000256" key="1">
    <source>
        <dbReference type="ARBA" id="ARBA00004418"/>
    </source>
</evidence>
<dbReference type="SUPFAM" id="SSF53850">
    <property type="entry name" value="Periplasmic binding protein-like II"/>
    <property type="match status" value="1"/>
</dbReference>
<accession>W9VFR8</accession>
<dbReference type="OrthoDB" id="9769319at2"/>
<evidence type="ECO:0000256" key="4">
    <source>
        <dbReference type="ARBA" id="ARBA00022764"/>
    </source>
</evidence>
<dbReference type="Pfam" id="PF13416">
    <property type="entry name" value="SBP_bac_8"/>
    <property type="match status" value="1"/>
</dbReference>
<comment type="caution">
    <text evidence="5">The sequence shown here is derived from an EMBL/GenBank/DDBJ whole genome shotgun (WGS) entry which is preliminary data.</text>
</comment>
<dbReference type="PRINTS" id="PR00909">
    <property type="entry name" value="SPERMDNBNDNG"/>
</dbReference>
<dbReference type="EMBL" id="AONC01000021">
    <property type="protein sequence ID" value="EXJ15826.1"/>
    <property type="molecule type" value="Genomic_DNA"/>
</dbReference>
<organism evidence="5 6">
    <name type="scientific">Imhoffiella purpurea</name>
    <dbReference type="NCBI Taxonomy" id="1249627"/>
    <lineage>
        <taxon>Bacteria</taxon>
        <taxon>Pseudomonadati</taxon>
        <taxon>Pseudomonadota</taxon>
        <taxon>Gammaproteobacteria</taxon>
        <taxon>Chromatiales</taxon>
        <taxon>Chromatiaceae</taxon>
        <taxon>Imhoffiella</taxon>
    </lineage>
</organism>
<dbReference type="CDD" id="cd13590">
    <property type="entry name" value="PBP2_PotD_PotF_like"/>
    <property type="match status" value="1"/>
</dbReference>
<dbReference type="eggNOG" id="COG0687">
    <property type="taxonomic scope" value="Bacteria"/>
</dbReference>
<dbReference type="InterPro" id="IPR006059">
    <property type="entry name" value="SBP"/>
</dbReference>
<comment type="subcellular location">
    <subcellularLocation>
        <location evidence="1">Periplasm</location>
    </subcellularLocation>
</comment>
<dbReference type="PANTHER" id="PTHR30222">
    <property type="entry name" value="SPERMIDINE/PUTRESCINE-BINDING PERIPLASMIC PROTEIN"/>
    <property type="match status" value="1"/>
</dbReference>
<dbReference type="AlphaFoldDB" id="W9VFR8"/>
<name>W9VFR8_9GAMM</name>
<protein>
    <submittedName>
        <fullName evidence="5">Spermidine/putrescine-binding periplasmic protein</fullName>
    </submittedName>
</protein>
<dbReference type="Proteomes" id="UP000019460">
    <property type="component" value="Unassembled WGS sequence"/>
</dbReference>
<dbReference type="STRING" id="1249627.D779_1050"/>
<evidence type="ECO:0000313" key="5">
    <source>
        <dbReference type="EMBL" id="EXJ15826.1"/>
    </source>
</evidence>
<gene>
    <name evidence="5" type="ORF">D779_1050</name>
</gene>
<keyword evidence="3" id="KW-0732">Signal</keyword>
<dbReference type="PANTHER" id="PTHR30222:SF17">
    <property type="entry name" value="SPERMIDINE_PUTRESCINE-BINDING PERIPLASMIC PROTEIN"/>
    <property type="match status" value="1"/>
</dbReference>
<evidence type="ECO:0000313" key="6">
    <source>
        <dbReference type="Proteomes" id="UP000019460"/>
    </source>
</evidence>